<evidence type="ECO:0000313" key="2">
    <source>
        <dbReference type="Proteomes" id="UP000016933"/>
    </source>
</evidence>
<reference evidence="1 2" key="2">
    <citation type="journal article" date="2012" name="PLoS Pathog.">
        <title>Diverse lifestyles and strategies of plant pathogenesis encoded in the genomes of eighteen Dothideomycetes fungi.</title>
        <authorList>
            <person name="Ohm R.A."/>
            <person name="Feau N."/>
            <person name="Henrissat B."/>
            <person name="Schoch C.L."/>
            <person name="Horwitz B.A."/>
            <person name="Barry K.W."/>
            <person name="Condon B.J."/>
            <person name="Copeland A.C."/>
            <person name="Dhillon B."/>
            <person name="Glaser F."/>
            <person name="Hesse C.N."/>
            <person name="Kosti I."/>
            <person name="LaButti K."/>
            <person name="Lindquist E.A."/>
            <person name="Lucas S."/>
            <person name="Salamov A.A."/>
            <person name="Bradshaw R.E."/>
            <person name="Ciuffetti L."/>
            <person name="Hamelin R.C."/>
            <person name="Kema G.H.J."/>
            <person name="Lawrence C."/>
            <person name="Scott J.A."/>
            <person name="Spatafora J.W."/>
            <person name="Turgeon B.G."/>
            <person name="de Wit P.J.G.M."/>
            <person name="Zhong S."/>
            <person name="Goodwin S.B."/>
            <person name="Grigoriev I.V."/>
        </authorList>
    </citation>
    <scope>NUCLEOTIDE SEQUENCE [LARGE SCALE GENOMIC DNA]</scope>
    <source>
        <strain evidence="2">NZE10 / CBS 128990</strain>
    </source>
</reference>
<keyword evidence="2" id="KW-1185">Reference proteome</keyword>
<feature type="non-terminal residue" evidence="1">
    <location>
        <position position="1"/>
    </location>
</feature>
<gene>
    <name evidence="1" type="ORF">DOTSEDRAFT_45029</name>
</gene>
<accession>M2XKG3</accession>
<dbReference type="HOGENOM" id="CLU_3074189_0_0_1"/>
<organism evidence="1 2">
    <name type="scientific">Dothistroma septosporum (strain NZE10 / CBS 128990)</name>
    <name type="common">Red band needle blight fungus</name>
    <name type="synonym">Mycosphaerella pini</name>
    <dbReference type="NCBI Taxonomy" id="675120"/>
    <lineage>
        <taxon>Eukaryota</taxon>
        <taxon>Fungi</taxon>
        <taxon>Dikarya</taxon>
        <taxon>Ascomycota</taxon>
        <taxon>Pezizomycotina</taxon>
        <taxon>Dothideomycetes</taxon>
        <taxon>Dothideomycetidae</taxon>
        <taxon>Mycosphaerellales</taxon>
        <taxon>Mycosphaerellaceae</taxon>
        <taxon>Dothistroma</taxon>
    </lineage>
</organism>
<name>M2XKG3_DOTSN</name>
<dbReference type="EMBL" id="KB446540">
    <property type="protein sequence ID" value="EME42982.1"/>
    <property type="molecule type" value="Genomic_DNA"/>
</dbReference>
<protein>
    <submittedName>
        <fullName evidence="1">Uncharacterized protein</fullName>
    </submittedName>
</protein>
<dbReference type="Proteomes" id="UP000016933">
    <property type="component" value="Unassembled WGS sequence"/>
</dbReference>
<reference evidence="2" key="1">
    <citation type="journal article" date="2012" name="PLoS Genet.">
        <title>The genomes of the fungal plant pathogens Cladosporium fulvum and Dothistroma septosporum reveal adaptation to different hosts and lifestyles but also signatures of common ancestry.</title>
        <authorList>
            <person name="de Wit P.J.G.M."/>
            <person name="van der Burgt A."/>
            <person name="Oekmen B."/>
            <person name="Stergiopoulos I."/>
            <person name="Abd-Elsalam K.A."/>
            <person name="Aerts A.L."/>
            <person name="Bahkali A.H."/>
            <person name="Beenen H.G."/>
            <person name="Chettri P."/>
            <person name="Cox M.P."/>
            <person name="Datema E."/>
            <person name="de Vries R.P."/>
            <person name="Dhillon B."/>
            <person name="Ganley A.R."/>
            <person name="Griffiths S.A."/>
            <person name="Guo Y."/>
            <person name="Hamelin R.C."/>
            <person name="Henrissat B."/>
            <person name="Kabir M.S."/>
            <person name="Jashni M.K."/>
            <person name="Kema G."/>
            <person name="Klaubauf S."/>
            <person name="Lapidus A."/>
            <person name="Levasseur A."/>
            <person name="Lindquist E."/>
            <person name="Mehrabi R."/>
            <person name="Ohm R.A."/>
            <person name="Owen T.J."/>
            <person name="Salamov A."/>
            <person name="Schwelm A."/>
            <person name="Schijlen E."/>
            <person name="Sun H."/>
            <person name="van den Burg H.A."/>
            <person name="van Ham R.C.H.J."/>
            <person name="Zhang S."/>
            <person name="Goodwin S.B."/>
            <person name="Grigoriev I.V."/>
            <person name="Collemare J."/>
            <person name="Bradshaw R.E."/>
        </authorList>
    </citation>
    <scope>NUCLEOTIDE SEQUENCE [LARGE SCALE GENOMIC DNA]</scope>
    <source>
        <strain evidence="2">NZE10 / CBS 128990</strain>
    </source>
</reference>
<dbReference type="AlphaFoldDB" id="M2XKG3"/>
<sequence>TILLLGADSGLVGIWAYNHTLHSISSYIGPGVTGTGCTTAVPEAAESSLASWK</sequence>
<proteinExistence type="predicted"/>
<evidence type="ECO:0000313" key="1">
    <source>
        <dbReference type="EMBL" id="EME42982.1"/>
    </source>
</evidence>